<dbReference type="InterPro" id="IPR018062">
    <property type="entry name" value="HTH_AraC-typ_CS"/>
</dbReference>
<feature type="domain" description="HTH araC/xylS-type" evidence="4">
    <location>
        <begin position="185"/>
        <end position="283"/>
    </location>
</feature>
<dbReference type="PATRIC" id="fig|1679170.3.peg.2812"/>
<keyword evidence="2" id="KW-0238">DNA-binding</keyword>
<dbReference type="InterPro" id="IPR014710">
    <property type="entry name" value="RmlC-like_jellyroll"/>
</dbReference>
<name>A0A0K9GU28_9BACI</name>
<evidence type="ECO:0000256" key="3">
    <source>
        <dbReference type="ARBA" id="ARBA00023163"/>
    </source>
</evidence>
<gene>
    <name evidence="5" type="ORF">AC625_12350</name>
</gene>
<comment type="caution">
    <text evidence="5">The sequence shown here is derived from an EMBL/GenBank/DDBJ whole genome shotgun (WGS) entry which is preliminary data.</text>
</comment>
<dbReference type="Proteomes" id="UP000037146">
    <property type="component" value="Unassembled WGS sequence"/>
</dbReference>
<dbReference type="InterPro" id="IPR018060">
    <property type="entry name" value="HTH_AraC"/>
</dbReference>
<dbReference type="InterPro" id="IPR011051">
    <property type="entry name" value="RmlC_Cupin_sf"/>
</dbReference>
<accession>A0A0K9GU28</accession>
<protein>
    <submittedName>
        <fullName evidence="5">AraC family transcriptional regulator</fullName>
    </submittedName>
</protein>
<organism evidence="5 6">
    <name type="scientific">Peribacillus loiseleuriae</name>
    <dbReference type="NCBI Taxonomy" id="1679170"/>
    <lineage>
        <taxon>Bacteria</taxon>
        <taxon>Bacillati</taxon>
        <taxon>Bacillota</taxon>
        <taxon>Bacilli</taxon>
        <taxon>Bacillales</taxon>
        <taxon>Bacillaceae</taxon>
        <taxon>Peribacillus</taxon>
    </lineage>
</organism>
<evidence type="ECO:0000256" key="2">
    <source>
        <dbReference type="ARBA" id="ARBA00023125"/>
    </source>
</evidence>
<dbReference type="InterPro" id="IPR009057">
    <property type="entry name" value="Homeodomain-like_sf"/>
</dbReference>
<dbReference type="AlphaFoldDB" id="A0A0K9GU28"/>
<dbReference type="PANTHER" id="PTHR43280:SF28">
    <property type="entry name" value="HTH-TYPE TRANSCRIPTIONAL ACTIVATOR RHAS"/>
    <property type="match status" value="1"/>
</dbReference>
<evidence type="ECO:0000256" key="1">
    <source>
        <dbReference type="ARBA" id="ARBA00023015"/>
    </source>
</evidence>
<dbReference type="Pfam" id="PF12833">
    <property type="entry name" value="HTH_18"/>
    <property type="match status" value="1"/>
</dbReference>
<dbReference type="STRING" id="1679170.AC625_12350"/>
<dbReference type="SMART" id="SM00342">
    <property type="entry name" value="HTH_ARAC"/>
    <property type="match status" value="1"/>
</dbReference>
<dbReference type="Gene3D" id="1.10.10.60">
    <property type="entry name" value="Homeodomain-like"/>
    <property type="match status" value="2"/>
</dbReference>
<dbReference type="Gene3D" id="2.60.120.10">
    <property type="entry name" value="Jelly Rolls"/>
    <property type="match status" value="1"/>
</dbReference>
<dbReference type="Pfam" id="PF02311">
    <property type="entry name" value="AraC_binding"/>
    <property type="match status" value="1"/>
</dbReference>
<dbReference type="OrthoDB" id="9799319at2"/>
<dbReference type="RefSeq" id="WP_049681541.1">
    <property type="nucleotide sequence ID" value="NZ_LFZW01000001.1"/>
</dbReference>
<keyword evidence="3" id="KW-0804">Transcription</keyword>
<dbReference type="PROSITE" id="PS01124">
    <property type="entry name" value="HTH_ARAC_FAMILY_2"/>
    <property type="match status" value="1"/>
</dbReference>
<reference evidence="6" key="1">
    <citation type="submission" date="2015-07" db="EMBL/GenBank/DDBJ databases">
        <title>Genome sequencing project for genomic taxonomy and phylogenomics of Bacillus-like bacteria.</title>
        <authorList>
            <person name="Liu B."/>
            <person name="Wang J."/>
            <person name="Zhu Y."/>
            <person name="Liu G."/>
            <person name="Chen Q."/>
            <person name="Chen Z."/>
            <person name="Lan J."/>
            <person name="Che J."/>
            <person name="Ge C."/>
            <person name="Shi H."/>
            <person name="Pan Z."/>
            <person name="Liu X."/>
        </authorList>
    </citation>
    <scope>NUCLEOTIDE SEQUENCE [LARGE SCALE GENOMIC DNA]</scope>
    <source>
        <strain evidence="6">FJAT-27997</strain>
    </source>
</reference>
<evidence type="ECO:0000259" key="4">
    <source>
        <dbReference type="PROSITE" id="PS01124"/>
    </source>
</evidence>
<dbReference type="SUPFAM" id="SSF46689">
    <property type="entry name" value="Homeodomain-like"/>
    <property type="match status" value="2"/>
</dbReference>
<keyword evidence="1" id="KW-0805">Transcription regulation</keyword>
<dbReference type="PANTHER" id="PTHR43280">
    <property type="entry name" value="ARAC-FAMILY TRANSCRIPTIONAL REGULATOR"/>
    <property type="match status" value="1"/>
</dbReference>
<dbReference type="SUPFAM" id="SSF51182">
    <property type="entry name" value="RmlC-like cupins"/>
    <property type="match status" value="1"/>
</dbReference>
<dbReference type="GO" id="GO:0043565">
    <property type="term" value="F:sequence-specific DNA binding"/>
    <property type="evidence" value="ECO:0007669"/>
    <property type="project" value="InterPro"/>
</dbReference>
<dbReference type="EMBL" id="LFZW01000001">
    <property type="protein sequence ID" value="KMY50194.1"/>
    <property type="molecule type" value="Genomic_DNA"/>
</dbReference>
<evidence type="ECO:0000313" key="6">
    <source>
        <dbReference type="Proteomes" id="UP000037146"/>
    </source>
</evidence>
<evidence type="ECO:0000313" key="5">
    <source>
        <dbReference type="EMBL" id="KMY50194.1"/>
    </source>
</evidence>
<sequence length="288" mass="33662">MAIYLEFPKLSRDFPFRCLVNDGSILTTPHWHKEIEIILITKGKVNLGINDRLMQLKENEAVIINGGDVHYVLASPGSERLVFQFELNLFNDTVFVNHTPITLKELFGRIEYFSPSWKPDVQNKIIELLKLIYMEEENKDIGYIYSIKGKLYELVTILFREMTHSNVSYEGKTDVNSKEILEQLALVFQYIERNYTHPIKLEDAAKIIGFSTCYFTKFFKKYTGKTFVTFLNEYRIDKAKWILLNEDILVTELIERVGLGSNKTFYRLFKQLIGVSPLTFKRLAREGK</sequence>
<dbReference type="PROSITE" id="PS00041">
    <property type="entry name" value="HTH_ARAC_FAMILY_1"/>
    <property type="match status" value="1"/>
</dbReference>
<keyword evidence="6" id="KW-1185">Reference proteome</keyword>
<dbReference type="GO" id="GO:0003700">
    <property type="term" value="F:DNA-binding transcription factor activity"/>
    <property type="evidence" value="ECO:0007669"/>
    <property type="project" value="InterPro"/>
</dbReference>
<proteinExistence type="predicted"/>
<dbReference type="InterPro" id="IPR003313">
    <property type="entry name" value="AraC-bd"/>
</dbReference>